<dbReference type="GO" id="GO:0015288">
    <property type="term" value="F:porin activity"/>
    <property type="evidence" value="ECO:0007669"/>
    <property type="project" value="TreeGrafter"/>
</dbReference>
<protein>
    <submittedName>
        <fullName evidence="5">Porin-like protein NicP</fullName>
    </submittedName>
</protein>
<dbReference type="EMBL" id="LKAQ01000004">
    <property type="protein sequence ID" value="OIQ49304.1"/>
    <property type="molecule type" value="Genomic_DNA"/>
</dbReference>
<keyword evidence="2" id="KW-0813">Transport</keyword>
<dbReference type="Proteomes" id="UP000181901">
    <property type="component" value="Unassembled WGS sequence"/>
</dbReference>
<feature type="chain" id="PRO_5009635517" evidence="4">
    <location>
        <begin position="29"/>
        <end position="419"/>
    </location>
</feature>
<evidence type="ECO:0000256" key="1">
    <source>
        <dbReference type="ARBA" id="ARBA00009075"/>
    </source>
</evidence>
<dbReference type="Pfam" id="PF03573">
    <property type="entry name" value="OprD"/>
    <property type="match status" value="1"/>
</dbReference>
<dbReference type="PANTHER" id="PTHR34596:SF2">
    <property type="entry name" value="CHITOPORIN"/>
    <property type="match status" value="1"/>
</dbReference>
<evidence type="ECO:0000313" key="5">
    <source>
        <dbReference type="EMBL" id="OIQ49304.1"/>
    </source>
</evidence>
<comment type="caution">
    <text evidence="5">The sequence shown here is derived from an EMBL/GenBank/DDBJ whole genome shotgun (WGS) entry which is preliminary data.</text>
</comment>
<organism evidence="5 6">
    <name type="scientific">Pseudodesulfovibrio hydrargyri</name>
    <dbReference type="NCBI Taxonomy" id="2125990"/>
    <lineage>
        <taxon>Bacteria</taxon>
        <taxon>Pseudomonadati</taxon>
        <taxon>Thermodesulfobacteriota</taxon>
        <taxon>Desulfovibrionia</taxon>
        <taxon>Desulfovibrionales</taxon>
        <taxon>Desulfovibrionaceae</taxon>
    </lineage>
</organism>
<dbReference type="Gene3D" id="2.40.160.10">
    <property type="entry name" value="Porin"/>
    <property type="match status" value="1"/>
</dbReference>
<sequence length="419" mass="47089">MSAKFTHPVPCCLLSLVLILVLVLPGHAADEKKPSEWGTVTGQTRLYYFTQRNKSATGQEFDNIKESLAFGGWLKYETPWIADHFGAGAALYGTAPLTGEFNEEDHGGTGLLARDNEGFAALGEAYLKARYAGTEARVWRQRIETPFINSNDSRMLPQTFEAYGLKSSDIDNLELSLFWVDKEKGRDTELFKSMSYMAGLKDYDRGVVMAGADWKPFDFLPTRFWNYYAPDLDNTFFTQFKYTFGDPAGVQYSLLFQGVDQRSVGDQLRGDYSTGEAGLMGTLLYSGFTFDLGGTIVDGSEGIRNSWGVYPFFNNLMAYNFARAGEKALLLGLGYDFSHMGWDGYRAKLQAGFGDTPDTGRNASYDRSEYDLNLYYDFDGELKGLGVLTRFSYQDEDESLGGRDGYQVRLRLQYNFQLL</sequence>
<keyword evidence="3 4" id="KW-0732">Signal</keyword>
<dbReference type="RefSeq" id="WP_071544840.1">
    <property type="nucleotide sequence ID" value="NZ_LKAQ01000004.1"/>
</dbReference>
<dbReference type="PANTHER" id="PTHR34596">
    <property type="entry name" value="CHITOPORIN"/>
    <property type="match status" value="1"/>
</dbReference>
<comment type="similarity">
    <text evidence="1">Belongs to the outer membrane porin (Opr) (TC 1.B.25) family.</text>
</comment>
<gene>
    <name evidence="5" type="primary">nicP</name>
    <name evidence="5" type="ORF">BerOc1_01229</name>
</gene>
<dbReference type="InterPro" id="IPR023614">
    <property type="entry name" value="Porin_dom_sf"/>
</dbReference>
<proteinExistence type="inferred from homology"/>
<evidence type="ECO:0000256" key="3">
    <source>
        <dbReference type="ARBA" id="ARBA00022729"/>
    </source>
</evidence>
<dbReference type="GO" id="GO:0016020">
    <property type="term" value="C:membrane"/>
    <property type="evidence" value="ECO:0007669"/>
    <property type="project" value="InterPro"/>
</dbReference>
<evidence type="ECO:0000256" key="4">
    <source>
        <dbReference type="SAM" id="SignalP"/>
    </source>
</evidence>
<dbReference type="InterPro" id="IPR005318">
    <property type="entry name" value="OM_porin_bac"/>
</dbReference>
<name>A0A1J5N3A6_9BACT</name>
<keyword evidence="6" id="KW-1185">Reference proteome</keyword>
<feature type="signal peptide" evidence="4">
    <location>
        <begin position="1"/>
        <end position="28"/>
    </location>
</feature>
<evidence type="ECO:0000256" key="2">
    <source>
        <dbReference type="ARBA" id="ARBA00022448"/>
    </source>
</evidence>
<accession>A0A1J5N3A6</accession>
<dbReference type="AlphaFoldDB" id="A0A1J5N3A6"/>
<reference evidence="5 6" key="1">
    <citation type="submission" date="2015-09" db="EMBL/GenBank/DDBJ databases">
        <title>Genome of Desulfovibrio dechloracetivorans BerOc1, a mercury methylating strain isolated from highly hydrocarbons and metals contaminated coastal sediments.</title>
        <authorList>
            <person name="Goni Urriza M."/>
            <person name="Gassie C."/>
            <person name="Bouchez O."/>
            <person name="Klopp C."/>
            <person name="Ranchou-Peyruse A."/>
            <person name="Remy G."/>
        </authorList>
    </citation>
    <scope>NUCLEOTIDE SEQUENCE [LARGE SCALE GENOMIC DNA]</scope>
    <source>
        <strain evidence="5 6">BerOc1</strain>
    </source>
</reference>
<evidence type="ECO:0000313" key="6">
    <source>
        <dbReference type="Proteomes" id="UP000181901"/>
    </source>
</evidence>